<dbReference type="PANTHER" id="PTHR42643:SF24">
    <property type="entry name" value="IONOTROPIC RECEPTOR 60A"/>
    <property type="match status" value="1"/>
</dbReference>
<reference evidence="9 10" key="1">
    <citation type="submission" date="2024-01" db="EMBL/GenBank/DDBJ databases">
        <title>The genome of the rayed Mediterranean limpet Patella caerulea (Linnaeus, 1758).</title>
        <authorList>
            <person name="Anh-Thu Weber A."/>
            <person name="Halstead-Nussloch G."/>
        </authorList>
    </citation>
    <scope>NUCLEOTIDE SEQUENCE [LARGE SCALE GENOMIC DNA]</scope>
    <source>
        <strain evidence="9">AATW-2023a</strain>
        <tissue evidence="9">Whole specimen</tissue>
    </source>
</reference>
<protein>
    <submittedName>
        <fullName evidence="9">Uncharacterized protein</fullName>
    </submittedName>
</protein>
<sequence>MFCVVLTGVYMGNLTAALTDTKYHKPFNSLEELVQLPDWKWGIRGYSLAKKILRNSKNNIMMKIWKGLQQFNKTDPSIFDTDINVHVNRILTEGEKYVYFGFGAESQILNRNDCALQIVDSILSNFQTAIAVTKNSYLKPDLESTMAKLSDTGFLTMLDETIYKDNRPQHCKKRDTKRPLRVEDVLGAVSSASVGLATAIFVLIIEKCQQYYKLSLHQFNEYNFSIKR</sequence>
<keyword evidence="6" id="KW-0675">Receptor</keyword>
<organism evidence="9 10">
    <name type="scientific">Patella caerulea</name>
    <name type="common">Rayed Mediterranean limpet</name>
    <dbReference type="NCBI Taxonomy" id="87958"/>
    <lineage>
        <taxon>Eukaryota</taxon>
        <taxon>Metazoa</taxon>
        <taxon>Spiralia</taxon>
        <taxon>Lophotrochozoa</taxon>
        <taxon>Mollusca</taxon>
        <taxon>Gastropoda</taxon>
        <taxon>Patellogastropoda</taxon>
        <taxon>Patelloidea</taxon>
        <taxon>Patellidae</taxon>
        <taxon>Patella</taxon>
    </lineage>
</organism>
<dbReference type="AlphaFoldDB" id="A0AAN8K201"/>
<proteinExistence type="predicted"/>
<keyword evidence="7" id="KW-0325">Glycoprotein</keyword>
<evidence type="ECO:0000256" key="4">
    <source>
        <dbReference type="ARBA" id="ARBA00022989"/>
    </source>
</evidence>
<evidence type="ECO:0000256" key="7">
    <source>
        <dbReference type="ARBA" id="ARBA00023180"/>
    </source>
</evidence>
<evidence type="ECO:0000256" key="3">
    <source>
        <dbReference type="ARBA" id="ARBA00022692"/>
    </source>
</evidence>
<dbReference type="Proteomes" id="UP001347796">
    <property type="component" value="Unassembled WGS sequence"/>
</dbReference>
<comment type="caution">
    <text evidence="9">The sequence shown here is derived from an EMBL/GenBank/DDBJ whole genome shotgun (WGS) entry which is preliminary data.</text>
</comment>
<evidence type="ECO:0000313" key="9">
    <source>
        <dbReference type="EMBL" id="KAK6186485.1"/>
    </source>
</evidence>
<evidence type="ECO:0000256" key="2">
    <source>
        <dbReference type="ARBA" id="ARBA00022475"/>
    </source>
</evidence>
<evidence type="ECO:0000256" key="1">
    <source>
        <dbReference type="ARBA" id="ARBA00004651"/>
    </source>
</evidence>
<evidence type="ECO:0000256" key="8">
    <source>
        <dbReference type="SAM" id="Phobius"/>
    </source>
</evidence>
<gene>
    <name evidence="9" type="ORF">SNE40_008515</name>
</gene>
<feature type="transmembrane region" description="Helical" evidence="8">
    <location>
        <begin position="185"/>
        <end position="205"/>
    </location>
</feature>
<dbReference type="Gene3D" id="3.40.190.10">
    <property type="entry name" value="Periplasmic binding protein-like II"/>
    <property type="match status" value="1"/>
</dbReference>
<accession>A0AAN8K201</accession>
<name>A0AAN8K201_PATCE</name>
<evidence type="ECO:0000313" key="10">
    <source>
        <dbReference type="Proteomes" id="UP001347796"/>
    </source>
</evidence>
<keyword evidence="10" id="KW-1185">Reference proteome</keyword>
<keyword evidence="2" id="KW-1003">Cell membrane</keyword>
<evidence type="ECO:0000256" key="5">
    <source>
        <dbReference type="ARBA" id="ARBA00023136"/>
    </source>
</evidence>
<keyword evidence="4 8" id="KW-1133">Transmembrane helix</keyword>
<dbReference type="SUPFAM" id="SSF53850">
    <property type="entry name" value="Periplasmic binding protein-like II"/>
    <property type="match status" value="1"/>
</dbReference>
<dbReference type="InterPro" id="IPR052192">
    <property type="entry name" value="Insect_Ionotropic_Sensory_Rcpt"/>
</dbReference>
<comment type="subcellular location">
    <subcellularLocation>
        <location evidence="1">Cell membrane</location>
        <topology evidence="1">Multi-pass membrane protein</topology>
    </subcellularLocation>
</comment>
<dbReference type="GO" id="GO:0005886">
    <property type="term" value="C:plasma membrane"/>
    <property type="evidence" value="ECO:0007669"/>
    <property type="project" value="UniProtKB-SubCell"/>
</dbReference>
<dbReference type="PANTHER" id="PTHR42643">
    <property type="entry name" value="IONOTROPIC RECEPTOR 20A-RELATED"/>
    <property type="match status" value="1"/>
</dbReference>
<keyword evidence="5 8" id="KW-0472">Membrane</keyword>
<dbReference type="EMBL" id="JAZGQO010000006">
    <property type="protein sequence ID" value="KAK6186485.1"/>
    <property type="molecule type" value="Genomic_DNA"/>
</dbReference>
<evidence type="ECO:0000256" key="6">
    <source>
        <dbReference type="ARBA" id="ARBA00023170"/>
    </source>
</evidence>
<keyword evidence="3 8" id="KW-0812">Transmembrane</keyword>